<dbReference type="EMBL" id="BSXS01000808">
    <property type="protein sequence ID" value="GME74007.1"/>
    <property type="molecule type" value="Genomic_DNA"/>
</dbReference>
<keyword evidence="2" id="KW-1185">Reference proteome</keyword>
<evidence type="ECO:0000313" key="2">
    <source>
        <dbReference type="Proteomes" id="UP001165064"/>
    </source>
</evidence>
<gene>
    <name evidence="1" type="ORF">Amon02_000161500</name>
</gene>
<reference evidence="1" key="1">
    <citation type="submission" date="2023-04" db="EMBL/GenBank/DDBJ databases">
        <title>Ambrosiozyma monospora NBRC 10751.</title>
        <authorList>
            <person name="Ichikawa N."/>
            <person name="Sato H."/>
            <person name="Tonouchi N."/>
        </authorList>
    </citation>
    <scope>NUCLEOTIDE SEQUENCE</scope>
    <source>
        <strain evidence="1">NBRC 10751</strain>
    </source>
</reference>
<name>A0ACB5SVT6_AMBMO</name>
<comment type="caution">
    <text evidence="1">The sequence shown here is derived from an EMBL/GenBank/DDBJ whole genome shotgun (WGS) entry which is preliminary data.</text>
</comment>
<organism evidence="1 2">
    <name type="scientific">Ambrosiozyma monospora</name>
    <name type="common">Yeast</name>
    <name type="synonym">Endomycopsis monosporus</name>
    <dbReference type="NCBI Taxonomy" id="43982"/>
    <lineage>
        <taxon>Eukaryota</taxon>
        <taxon>Fungi</taxon>
        <taxon>Dikarya</taxon>
        <taxon>Ascomycota</taxon>
        <taxon>Saccharomycotina</taxon>
        <taxon>Pichiomycetes</taxon>
        <taxon>Pichiales</taxon>
        <taxon>Pichiaceae</taxon>
        <taxon>Ambrosiozyma</taxon>
    </lineage>
</organism>
<accession>A0ACB5SVT6</accession>
<proteinExistence type="predicted"/>
<evidence type="ECO:0000313" key="1">
    <source>
        <dbReference type="EMBL" id="GME74007.1"/>
    </source>
</evidence>
<sequence>MLQRLRISLSKQSTYNPPSFDNDKSTISAEPDKDNETPIQPNTQEILSPSQRGSGSIAPNSSNLTTKTVVNPTNHVKQPGEPLEMFHDIFDVLKDVHGKHKDSNFPTDPKHTPNSSHEVLTSTETPSKYGASQLQAANPDFSTIESKTEPAYEKTQTSLFSDSLKSDDPTKITTNEDNDVVTNEQKQSSNILNNTDLESDIFKDLYQGISSMPQQSKPSTTNDTSNIWELPHETNNGDDLSTGFFWETDDFSGTKETSMKDSKDDPLEFELPWEPSEAEEENALILGPFKKKYSPIDETRFINNSGISSTPGVGNGIGNTVHGNTRNSIGSLVGMVGSTGLETNSMDNFNVVDFERDFKSLMEFKRDVKEDDVFQNIDLLRPEYNTISLKRYKELVSSLKKFNLKMLRDYVFVRGDGSKGVKSAKKAKVINVIVDHIWGIKASDEADVPETMTKITLQNKRERFLLFSHGGHLMRSWSSQGARLSFNNFNSELIVRGSPMVVQFVQTSWNLLMNKVQSTMVNLSEILTFYDKLQRKPPIELLQMRSNVFFDEVEPNEHIYMLSSFSHANLQLAKSALFSATEYSATLDRALNTDLITSKDSKKLVFKQYMDPSLPWYLTGDAQSLYRVKTVGNRLFSSPDLGEEEEVNPGTLFEEVKSLRAGFDNAAQRFELNFMDLPDEDTHIADKIFKKSEQSEENIAKIEVEIGDDKDKDKPIKGDLKTASVTGLDVYQTFEDLNVEKVTSQLQGLHSFMTTFQKSPRNLLI</sequence>
<dbReference type="Proteomes" id="UP001165064">
    <property type="component" value="Unassembled WGS sequence"/>
</dbReference>
<protein>
    <submittedName>
        <fullName evidence="1">Unnamed protein product</fullName>
    </submittedName>
</protein>